<feature type="region of interest" description="Disordered" evidence="1">
    <location>
        <begin position="145"/>
        <end position="187"/>
    </location>
</feature>
<dbReference type="InterPro" id="IPR029016">
    <property type="entry name" value="GAF-like_dom_sf"/>
</dbReference>
<feature type="region of interest" description="Disordered" evidence="1">
    <location>
        <begin position="112"/>
        <end position="132"/>
    </location>
</feature>
<gene>
    <name evidence="3" type="ORF">B5M09_012847</name>
</gene>
<feature type="domain" description="GAF" evidence="2">
    <location>
        <begin position="229"/>
        <end position="357"/>
    </location>
</feature>
<keyword evidence="4" id="KW-1185">Reference proteome</keyword>
<dbReference type="PANTHER" id="PTHR43102:SF2">
    <property type="entry name" value="GAF DOMAIN-CONTAINING PROTEIN"/>
    <property type="match status" value="1"/>
</dbReference>
<dbReference type="Pfam" id="PF01590">
    <property type="entry name" value="GAF"/>
    <property type="match status" value="1"/>
</dbReference>
<dbReference type="AlphaFoldDB" id="A0A3R7ZLU2"/>
<protein>
    <recommendedName>
        <fullName evidence="2">GAF domain-containing protein</fullName>
    </recommendedName>
</protein>
<evidence type="ECO:0000313" key="3">
    <source>
        <dbReference type="EMBL" id="RQM30452.1"/>
    </source>
</evidence>
<sequence length="392" mass="44403">MESRYPRNVVIHVAKAATGDAVLERLQVHTHRVGKSKRHRCHQCQARLVFFWSKRNCHMVTNVHPLACQAIAIDMDLLMPVDRPATRMSKAAPTPIVQAKVCLHCVDVHFNKPPSPHNRPTKRTNAAEPPPLQRTATKIWLQSIVTSKQPRHESRRSGRHSVHRSSIHRPMRNHAFDSPRVRRTSRHSQRLYLPPKPTAKWTNPWCPPPVLPDESERLRTLRSFHILDTASEDICDILCTLAATTYSCAVAGVTFMDKDRQWFKARHGLKQDEIPRKVALCAHAMASPTTPMVVLDTDDDSRFAKNPLVTGHAQFKFYMSVPIVTPLGHPLGTIFVADTKPRQRADADELEKLAVAVLQFLMDRLNKTDHEDVVAAHLWDQRGTDALCGMDV</sequence>
<dbReference type="Gene3D" id="3.30.450.40">
    <property type="match status" value="1"/>
</dbReference>
<evidence type="ECO:0000313" key="4">
    <source>
        <dbReference type="Proteomes" id="UP000284702"/>
    </source>
</evidence>
<dbReference type="SUPFAM" id="SSF55781">
    <property type="entry name" value="GAF domain-like"/>
    <property type="match status" value="1"/>
</dbReference>
<comment type="caution">
    <text evidence="3">The sequence shown here is derived from an EMBL/GenBank/DDBJ whole genome shotgun (WGS) entry which is preliminary data.</text>
</comment>
<dbReference type="EMBL" id="MZMZ02000755">
    <property type="protein sequence ID" value="RQM30452.1"/>
    <property type="molecule type" value="Genomic_DNA"/>
</dbReference>
<evidence type="ECO:0000256" key="1">
    <source>
        <dbReference type="SAM" id="MobiDB-lite"/>
    </source>
</evidence>
<feature type="compositionally biased region" description="Basic residues" evidence="1">
    <location>
        <begin position="157"/>
        <end position="172"/>
    </location>
</feature>
<evidence type="ECO:0000259" key="2">
    <source>
        <dbReference type="Pfam" id="PF01590"/>
    </source>
</evidence>
<dbReference type="VEuPathDB" id="FungiDB:H257_08726"/>
<proteinExistence type="predicted"/>
<accession>A0A3R7ZLU2</accession>
<dbReference type="Proteomes" id="UP000284702">
    <property type="component" value="Unassembled WGS sequence"/>
</dbReference>
<organism evidence="3 4">
    <name type="scientific">Aphanomyces astaci</name>
    <name type="common">Crayfish plague agent</name>
    <dbReference type="NCBI Taxonomy" id="112090"/>
    <lineage>
        <taxon>Eukaryota</taxon>
        <taxon>Sar</taxon>
        <taxon>Stramenopiles</taxon>
        <taxon>Oomycota</taxon>
        <taxon>Saprolegniomycetes</taxon>
        <taxon>Saprolegniales</taxon>
        <taxon>Verrucalvaceae</taxon>
        <taxon>Aphanomyces</taxon>
    </lineage>
</organism>
<reference evidence="3" key="1">
    <citation type="submission" date="2018-07" db="EMBL/GenBank/DDBJ databases">
        <title>Annotation of Aphanomyces astaci genome assembly.</title>
        <authorList>
            <person name="Studholme D.J."/>
        </authorList>
    </citation>
    <scope>NUCLEOTIDE SEQUENCE [LARGE SCALE GENOMIC DNA]</scope>
    <source>
        <strain evidence="3">Pc</strain>
    </source>
</reference>
<dbReference type="InterPro" id="IPR003018">
    <property type="entry name" value="GAF"/>
</dbReference>
<dbReference type="PANTHER" id="PTHR43102">
    <property type="entry name" value="SLR1143 PROTEIN"/>
    <property type="match status" value="1"/>
</dbReference>
<name>A0A3R7ZLU2_APHAT</name>